<keyword evidence="13" id="KW-0418">Kinase</keyword>
<dbReference type="EMBL" id="BART01000639">
    <property type="protein sequence ID" value="GAG73981.1"/>
    <property type="molecule type" value="Genomic_DNA"/>
</dbReference>
<dbReference type="GO" id="GO:0043752">
    <property type="term" value="F:adenosylcobinamide kinase activity"/>
    <property type="evidence" value="ECO:0007669"/>
    <property type="project" value="UniProtKB-EC"/>
</dbReference>
<comment type="catalytic activity">
    <reaction evidence="1">
        <text>adenosylcob(III)inamide + ATP = adenosylcob(III)inamide phosphate + ADP + H(+)</text>
        <dbReference type="Rhea" id="RHEA:15769"/>
        <dbReference type="ChEBI" id="CHEBI:2480"/>
        <dbReference type="ChEBI" id="CHEBI:15378"/>
        <dbReference type="ChEBI" id="CHEBI:30616"/>
        <dbReference type="ChEBI" id="CHEBI:58502"/>
        <dbReference type="ChEBI" id="CHEBI:456216"/>
        <dbReference type="EC" id="2.7.1.156"/>
    </reaction>
</comment>
<dbReference type="Pfam" id="PF02283">
    <property type="entry name" value="CobU"/>
    <property type="match status" value="1"/>
</dbReference>
<dbReference type="SUPFAM" id="SSF52540">
    <property type="entry name" value="P-loop containing nucleoside triphosphate hydrolases"/>
    <property type="match status" value="1"/>
</dbReference>
<dbReference type="PANTHER" id="PTHR34848:SF1">
    <property type="entry name" value="BIFUNCTIONAL ADENOSYLCOBALAMIN BIOSYNTHESIS PROTEIN COBU"/>
    <property type="match status" value="1"/>
</dbReference>
<dbReference type="GO" id="GO:0009236">
    <property type="term" value="P:cobalamin biosynthetic process"/>
    <property type="evidence" value="ECO:0007669"/>
    <property type="project" value="UniProtKB-KW"/>
</dbReference>
<keyword evidence="12" id="KW-0547">Nucleotide-binding</keyword>
<comment type="catalytic activity">
    <reaction evidence="3">
        <text>adenosylcob(III)inamide + GTP = adenosylcob(III)inamide phosphate + GDP + H(+)</text>
        <dbReference type="Rhea" id="RHEA:15765"/>
        <dbReference type="ChEBI" id="CHEBI:2480"/>
        <dbReference type="ChEBI" id="CHEBI:15378"/>
        <dbReference type="ChEBI" id="CHEBI:37565"/>
        <dbReference type="ChEBI" id="CHEBI:58189"/>
        <dbReference type="ChEBI" id="CHEBI:58502"/>
        <dbReference type="EC" id="2.7.1.156"/>
    </reaction>
</comment>
<dbReference type="NCBIfam" id="NF004469">
    <property type="entry name" value="PRK05800.1"/>
    <property type="match status" value="1"/>
</dbReference>
<evidence type="ECO:0000256" key="2">
    <source>
        <dbReference type="ARBA" id="ARBA00000711"/>
    </source>
</evidence>
<comment type="catalytic activity">
    <reaction evidence="2">
        <text>adenosylcob(III)inamide phosphate + GTP + H(+) = adenosylcob(III)inamide-GDP + diphosphate</text>
        <dbReference type="Rhea" id="RHEA:22712"/>
        <dbReference type="ChEBI" id="CHEBI:15378"/>
        <dbReference type="ChEBI" id="CHEBI:33019"/>
        <dbReference type="ChEBI" id="CHEBI:37565"/>
        <dbReference type="ChEBI" id="CHEBI:58502"/>
        <dbReference type="ChEBI" id="CHEBI:60487"/>
        <dbReference type="EC" id="2.7.7.62"/>
    </reaction>
</comment>
<dbReference type="GO" id="GO:0005524">
    <property type="term" value="F:ATP binding"/>
    <property type="evidence" value="ECO:0007669"/>
    <property type="project" value="UniProtKB-KW"/>
</dbReference>
<dbReference type="PIRSF" id="PIRSF006135">
    <property type="entry name" value="CobU"/>
    <property type="match status" value="1"/>
</dbReference>
<keyword evidence="14" id="KW-0067">ATP-binding</keyword>
<dbReference type="EC" id="2.7.1.156" evidence="8"/>
<protein>
    <recommendedName>
        <fullName evidence="16">Adenosylcobinamide kinase</fullName>
        <ecNumber evidence="8">2.7.1.156</ecNumber>
        <ecNumber evidence="9">2.7.7.62</ecNumber>
    </recommendedName>
    <alternativeName>
        <fullName evidence="17">Adenosylcobinamide-phosphate guanylyltransferase</fullName>
    </alternativeName>
</protein>
<comment type="function">
    <text evidence="4">Catalyzes ATP-dependent phosphorylation of adenosylcobinamide and addition of GMP to adenosylcobinamide phosphate.</text>
</comment>
<evidence type="ECO:0000256" key="12">
    <source>
        <dbReference type="ARBA" id="ARBA00022741"/>
    </source>
</evidence>
<keyword evidence="10" id="KW-0169">Cobalamin biosynthesis</keyword>
<dbReference type="InterPro" id="IPR003203">
    <property type="entry name" value="CobU/CobP"/>
</dbReference>
<dbReference type="EC" id="2.7.7.62" evidence="9"/>
<dbReference type="InterPro" id="IPR027417">
    <property type="entry name" value="P-loop_NTPase"/>
</dbReference>
<comment type="caution">
    <text evidence="18">The sequence shown here is derived from an EMBL/GenBank/DDBJ whole genome shotgun (WGS) entry which is preliminary data.</text>
</comment>
<proteinExistence type="inferred from homology"/>
<evidence type="ECO:0000256" key="16">
    <source>
        <dbReference type="ARBA" id="ARBA00029570"/>
    </source>
</evidence>
<keyword evidence="15" id="KW-0342">GTP-binding</keyword>
<dbReference type="GO" id="GO:0005525">
    <property type="term" value="F:GTP binding"/>
    <property type="evidence" value="ECO:0007669"/>
    <property type="project" value="UniProtKB-KW"/>
</dbReference>
<evidence type="ECO:0000256" key="17">
    <source>
        <dbReference type="ARBA" id="ARBA00030571"/>
    </source>
</evidence>
<evidence type="ECO:0000256" key="6">
    <source>
        <dbReference type="ARBA" id="ARBA00005159"/>
    </source>
</evidence>
<dbReference type="PANTHER" id="PTHR34848">
    <property type="match status" value="1"/>
</dbReference>
<sequence length="193" mass="22167">MARIYFLIGGARSGKSSYGEELAKSLYGRVAYIATSKITDEEMEKRILCHRKRRPKNWKTYEIADKNIDKQGIKKIIKSISKENINTVIIDCITNLLFRIIHNYKLDSIKIIRNEVERALDMEVISFFKSLLEELEKSKLNVIIISNEIGLGVVPAFLLGRIFRDLMGVVNKKIAEASDEVYLFIAGLKQRLK</sequence>
<evidence type="ECO:0000256" key="1">
    <source>
        <dbReference type="ARBA" id="ARBA00000312"/>
    </source>
</evidence>
<evidence type="ECO:0000256" key="4">
    <source>
        <dbReference type="ARBA" id="ARBA00003889"/>
    </source>
</evidence>
<evidence type="ECO:0000256" key="8">
    <source>
        <dbReference type="ARBA" id="ARBA00012016"/>
    </source>
</evidence>
<dbReference type="Gene3D" id="3.40.50.300">
    <property type="entry name" value="P-loop containing nucleotide triphosphate hydrolases"/>
    <property type="match status" value="1"/>
</dbReference>
<dbReference type="AlphaFoldDB" id="X1BPE2"/>
<evidence type="ECO:0000256" key="9">
    <source>
        <dbReference type="ARBA" id="ARBA00012523"/>
    </source>
</evidence>
<evidence type="ECO:0000256" key="15">
    <source>
        <dbReference type="ARBA" id="ARBA00023134"/>
    </source>
</evidence>
<organism evidence="18">
    <name type="scientific">marine sediment metagenome</name>
    <dbReference type="NCBI Taxonomy" id="412755"/>
    <lineage>
        <taxon>unclassified sequences</taxon>
        <taxon>metagenomes</taxon>
        <taxon>ecological metagenomes</taxon>
    </lineage>
</organism>
<keyword evidence="11" id="KW-0808">Transferase</keyword>
<gene>
    <name evidence="18" type="ORF">S01H4_02789</name>
</gene>
<comment type="pathway">
    <text evidence="5">Cofactor biosynthesis; adenosylcobalamin biosynthesis; adenosylcobalamin from cob(II)yrinate a,c-diamide: step 6/7.</text>
</comment>
<evidence type="ECO:0000256" key="10">
    <source>
        <dbReference type="ARBA" id="ARBA00022573"/>
    </source>
</evidence>
<reference evidence="18" key="1">
    <citation type="journal article" date="2014" name="Front. Microbiol.">
        <title>High frequency of phylogenetically diverse reductive dehalogenase-homologous genes in deep subseafloor sedimentary metagenomes.</title>
        <authorList>
            <person name="Kawai M."/>
            <person name="Futagami T."/>
            <person name="Toyoda A."/>
            <person name="Takaki Y."/>
            <person name="Nishi S."/>
            <person name="Hori S."/>
            <person name="Arai W."/>
            <person name="Tsubouchi T."/>
            <person name="Morono Y."/>
            <person name="Uchiyama I."/>
            <person name="Ito T."/>
            <person name="Fujiyama A."/>
            <person name="Inagaki F."/>
            <person name="Takami H."/>
        </authorList>
    </citation>
    <scope>NUCLEOTIDE SEQUENCE</scope>
    <source>
        <strain evidence="18">Expedition CK06-06</strain>
    </source>
</reference>
<evidence type="ECO:0000256" key="14">
    <source>
        <dbReference type="ARBA" id="ARBA00022840"/>
    </source>
</evidence>
<evidence type="ECO:0000313" key="18">
    <source>
        <dbReference type="EMBL" id="GAG73981.1"/>
    </source>
</evidence>
<comment type="pathway">
    <text evidence="6">Cofactor biosynthesis; adenosylcobalamin biosynthesis; adenosylcobalamin from cob(II)yrinate a,c-diamide: step 5/7.</text>
</comment>
<dbReference type="CDD" id="cd00544">
    <property type="entry name" value="CobU"/>
    <property type="match status" value="1"/>
</dbReference>
<accession>X1BPE2</accession>
<evidence type="ECO:0000256" key="11">
    <source>
        <dbReference type="ARBA" id="ARBA00022679"/>
    </source>
</evidence>
<name>X1BPE2_9ZZZZ</name>
<comment type="similarity">
    <text evidence="7">Belongs to the CobU/CobP family.</text>
</comment>
<evidence type="ECO:0000256" key="3">
    <source>
        <dbReference type="ARBA" id="ARBA00001522"/>
    </source>
</evidence>
<evidence type="ECO:0000256" key="5">
    <source>
        <dbReference type="ARBA" id="ARBA00004692"/>
    </source>
</evidence>
<dbReference type="GO" id="GO:0008820">
    <property type="term" value="F:cobinamide phosphate guanylyltransferase activity"/>
    <property type="evidence" value="ECO:0007669"/>
    <property type="project" value="UniProtKB-EC"/>
</dbReference>
<evidence type="ECO:0000256" key="7">
    <source>
        <dbReference type="ARBA" id="ARBA00007490"/>
    </source>
</evidence>
<evidence type="ECO:0000256" key="13">
    <source>
        <dbReference type="ARBA" id="ARBA00022777"/>
    </source>
</evidence>